<evidence type="ECO:0000313" key="2">
    <source>
        <dbReference type="Proteomes" id="UP001239111"/>
    </source>
</evidence>
<sequence length="141" mass="15703">MSSCGSTGIGTKLKVSSELDETVIFESKIEEDKEDSGSVKKLNSDTIRVPETTLFNCPCNSNNYSGDHTFSRKPRSTVEPRNEFRMVRGGISDRGRGGGGTRGRAFKKRLSTTNPILTMADTRISPQGRNFKNRWKIKKIL</sequence>
<gene>
    <name evidence="1" type="ORF">QAD02_013726</name>
</gene>
<name>A0ACC2P3P2_9HYME</name>
<reference evidence="1" key="1">
    <citation type="submission" date="2023-04" db="EMBL/GenBank/DDBJ databases">
        <title>A chromosome-level genome assembly of the parasitoid wasp Eretmocerus hayati.</title>
        <authorList>
            <person name="Zhong Y."/>
            <person name="Liu S."/>
            <person name="Liu Y."/>
        </authorList>
    </citation>
    <scope>NUCLEOTIDE SEQUENCE</scope>
    <source>
        <strain evidence="1">ZJU_SS_LIU_2023</strain>
    </source>
</reference>
<comment type="caution">
    <text evidence="1">The sequence shown here is derived from an EMBL/GenBank/DDBJ whole genome shotgun (WGS) entry which is preliminary data.</text>
</comment>
<accession>A0ACC2P3P2</accession>
<evidence type="ECO:0000313" key="1">
    <source>
        <dbReference type="EMBL" id="KAJ8677939.1"/>
    </source>
</evidence>
<proteinExistence type="predicted"/>
<keyword evidence="2" id="KW-1185">Reference proteome</keyword>
<protein>
    <submittedName>
        <fullName evidence="1">Uncharacterized protein</fullName>
    </submittedName>
</protein>
<dbReference type="Proteomes" id="UP001239111">
    <property type="component" value="Chromosome 2"/>
</dbReference>
<dbReference type="EMBL" id="CM056742">
    <property type="protein sequence ID" value="KAJ8677939.1"/>
    <property type="molecule type" value="Genomic_DNA"/>
</dbReference>
<organism evidence="1 2">
    <name type="scientific">Eretmocerus hayati</name>
    <dbReference type="NCBI Taxonomy" id="131215"/>
    <lineage>
        <taxon>Eukaryota</taxon>
        <taxon>Metazoa</taxon>
        <taxon>Ecdysozoa</taxon>
        <taxon>Arthropoda</taxon>
        <taxon>Hexapoda</taxon>
        <taxon>Insecta</taxon>
        <taxon>Pterygota</taxon>
        <taxon>Neoptera</taxon>
        <taxon>Endopterygota</taxon>
        <taxon>Hymenoptera</taxon>
        <taxon>Apocrita</taxon>
        <taxon>Proctotrupomorpha</taxon>
        <taxon>Chalcidoidea</taxon>
        <taxon>Aphelinidae</taxon>
        <taxon>Aphelininae</taxon>
        <taxon>Eretmocerus</taxon>
    </lineage>
</organism>